<evidence type="ECO:0000256" key="1">
    <source>
        <dbReference type="SAM" id="MobiDB-lite"/>
    </source>
</evidence>
<feature type="compositionally biased region" description="Polar residues" evidence="1">
    <location>
        <begin position="74"/>
        <end position="88"/>
    </location>
</feature>
<protein>
    <submittedName>
        <fullName evidence="3">Uncharacterized protein</fullName>
    </submittedName>
</protein>
<comment type="caution">
    <text evidence="3">The sequence shown here is derived from an EMBL/GenBank/DDBJ whole genome shotgun (WGS) entry which is preliminary data.</text>
</comment>
<dbReference type="AlphaFoldDB" id="A0AAJ0B7J4"/>
<evidence type="ECO:0000256" key="2">
    <source>
        <dbReference type="SAM" id="Phobius"/>
    </source>
</evidence>
<organism evidence="3 4">
    <name type="scientific">Echria macrotheca</name>
    <dbReference type="NCBI Taxonomy" id="438768"/>
    <lineage>
        <taxon>Eukaryota</taxon>
        <taxon>Fungi</taxon>
        <taxon>Dikarya</taxon>
        <taxon>Ascomycota</taxon>
        <taxon>Pezizomycotina</taxon>
        <taxon>Sordariomycetes</taxon>
        <taxon>Sordariomycetidae</taxon>
        <taxon>Sordariales</taxon>
        <taxon>Schizotheciaceae</taxon>
        <taxon>Echria</taxon>
    </lineage>
</organism>
<keyword evidence="2" id="KW-0472">Membrane</keyword>
<evidence type="ECO:0000313" key="3">
    <source>
        <dbReference type="EMBL" id="KAK1753140.1"/>
    </source>
</evidence>
<gene>
    <name evidence="3" type="ORF">QBC47DRAFT_53113</name>
</gene>
<keyword evidence="2" id="KW-1133">Transmembrane helix</keyword>
<feature type="transmembrane region" description="Helical" evidence="2">
    <location>
        <begin position="109"/>
        <end position="132"/>
    </location>
</feature>
<keyword evidence="4" id="KW-1185">Reference proteome</keyword>
<keyword evidence="2" id="KW-0812">Transmembrane</keyword>
<dbReference type="Proteomes" id="UP001239445">
    <property type="component" value="Unassembled WGS sequence"/>
</dbReference>
<reference evidence="3" key="1">
    <citation type="submission" date="2023-06" db="EMBL/GenBank/DDBJ databases">
        <title>Genome-scale phylogeny and comparative genomics of the fungal order Sordariales.</title>
        <authorList>
            <consortium name="Lawrence Berkeley National Laboratory"/>
            <person name="Hensen N."/>
            <person name="Bonometti L."/>
            <person name="Westerberg I."/>
            <person name="Brannstrom I.O."/>
            <person name="Guillou S."/>
            <person name="Cros-Aarteil S."/>
            <person name="Calhoun S."/>
            <person name="Haridas S."/>
            <person name="Kuo A."/>
            <person name="Mondo S."/>
            <person name="Pangilinan J."/>
            <person name="Riley R."/>
            <person name="Labutti K."/>
            <person name="Andreopoulos B."/>
            <person name="Lipzen A."/>
            <person name="Chen C."/>
            <person name="Yanf M."/>
            <person name="Daum C."/>
            <person name="Ng V."/>
            <person name="Clum A."/>
            <person name="Steindorff A."/>
            <person name="Ohm R."/>
            <person name="Martin F."/>
            <person name="Silar P."/>
            <person name="Natvig D."/>
            <person name="Lalanne C."/>
            <person name="Gautier V."/>
            <person name="Ament-Velasquez S.L."/>
            <person name="Kruys A."/>
            <person name="Hutchinson M.I."/>
            <person name="Powell A.J."/>
            <person name="Barry K."/>
            <person name="Miller A.N."/>
            <person name="Grigoriev I.V."/>
            <person name="Debuchy R."/>
            <person name="Gladieux P."/>
            <person name="Thoren M.H."/>
            <person name="Johannesson H."/>
        </authorList>
    </citation>
    <scope>NUCLEOTIDE SEQUENCE</scope>
    <source>
        <strain evidence="3">PSN4</strain>
    </source>
</reference>
<feature type="transmembrane region" description="Helical" evidence="2">
    <location>
        <begin position="206"/>
        <end position="225"/>
    </location>
</feature>
<proteinExistence type="predicted"/>
<name>A0AAJ0B7J4_9PEZI</name>
<accession>A0AAJ0B7J4</accession>
<evidence type="ECO:0000313" key="4">
    <source>
        <dbReference type="Proteomes" id="UP001239445"/>
    </source>
</evidence>
<dbReference type="EMBL" id="MU839838">
    <property type="protein sequence ID" value="KAK1753140.1"/>
    <property type="molecule type" value="Genomic_DNA"/>
</dbReference>
<sequence length="347" mass="37811">MKSQLCRLPPHIYHLDRNLSSAALMQETTSQLHPPAAGPGTIEMDSLDEISSSADPHPSLDDEAAPSQPAQSSVARMSCSTSPHTATVRSPMLKSCDGLRISPKWLEKAVNPSISMVVGIGGFVLACVALWATMNATGDGRKAEILAEWTAKKDFIEFCQTAGYESSACASARNMTLDPPPVFGKRGWRHPGNTDHGSKGANTNSAALLAVVLMCSLWVGCRAVVNLERHLRIRFARSVCNIHSHHKPDPLSPYKILMILLWGTPKKRPAGVRMIPHLEFPLDHGISLRTGVDLSPREPSTRRTKAAVKELPLFRKRAPFTTYAATGVLEDNRPGDIRICCICGHLF</sequence>
<feature type="region of interest" description="Disordered" evidence="1">
    <location>
        <begin position="49"/>
        <end position="88"/>
    </location>
</feature>